<dbReference type="Proteomes" id="UP001198901">
    <property type="component" value="Unassembled WGS sequence"/>
</dbReference>
<gene>
    <name evidence="2" type="ORF">LBU54_12985</name>
</gene>
<sequence>MNANAPENGKTLAVVAYITIIGVLIAFFMNQEKQNKLTAFHVRQSLGLWLLYFILGYVISGFDSWMLTYSFWIFFAVLFVYGILGAVSGKLNSIPILGDVFQKIFKSLGN</sequence>
<evidence type="ECO:0008006" key="4">
    <source>
        <dbReference type="Google" id="ProtNLM"/>
    </source>
</evidence>
<evidence type="ECO:0000313" key="3">
    <source>
        <dbReference type="Proteomes" id="UP001198901"/>
    </source>
</evidence>
<organism evidence="2 3">
    <name type="scientific">Winogradskyella alexanderae</name>
    <dbReference type="NCBI Taxonomy" id="2877123"/>
    <lineage>
        <taxon>Bacteria</taxon>
        <taxon>Pseudomonadati</taxon>
        <taxon>Bacteroidota</taxon>
        <taxon>Flavobacteriia</taxon>
        <taxon>Flavobacteriales</taxon>
        <taxon>Flavobacteriaceae</taxon>
        <taxon>Winogradskyella</taxon>
    </lineage>
</organism>
<comment type="caution">
    <text evidence="2">The sequence shown here is derived from an EMBL/GenBank/DDBJ whole genome shotgun (WGS) entry which is preliminary data.</text>
</comment>
<accession>A0ABS7XTZ2</accession>
<protein>
    <recommendedName>
        <fullName evidence="4">DUF4870 domain-containing protein</fullName>
    </recommendedName>
</protein>
<proteinExistence type="predicted"/>
<feature type="transmembrane region" description="Helical" evidence="1">
    <location>
        <begin position="12"/>
        <end position="30"/>
    </location>
</feature>
<evidence type="ECO:0000256" key="1">
    <source>
        <dbReference type="SAM" id="Phobius"/>
    </source>
</evidence>
<reference evidence="3" key="1">
    <citation type="submission" date="2023-07" db="EMBL/GenBank/DDBJ databases">
        <authorList>
            <person name="Yue Y."/>
        </authorList>
    </citation>
    <scope>NUCLEOTIDE SEQUENCE [LARGE SCALE GENOMIC DNA]</scope>
    <source>
        <strain evidence="3">D23</strain>
    </source>
</reference>
<keyword evidence="1" id="KW-1133">Transmembrane helix</keyword>
<dbReference type="EMBL" id="JAIUJR010000009">
    <property type="protein sequence ID" value="MCA0133504.1"/>
    <property type="molecule type" value="Genomic_DNA"/>
</dbReference>
<feature type="transmembrane region" description="Helical" evidence="1">
    <location>
        <begin position="42"/>
        <end position="60"/>
    </location>
</feature>
<keyword evidence="1" id="KW-0812">Transmembrane</keyword>
<name>A0ABS7XTZ2_9FLAO</name>
<feature type="transmembrane region" description="Helical" evidence="1">
    <location>
        <begin position="66"/>
        <end position="87"/>
    </location>
</feature>
<dbReference type="RefSeq" id="WP_224530549.1">
    <property type="nucleotide sequence ID" value="NZ_JAIUJR010000009.1"/>
</dbReference>
<evidence type="ECO:0000313" key="2">
    <source>
        <dbReference type="EMBL" id="MCA0133504.1"/>
    </source>
</evidence>
<keyword evidence="3" id="KW-1185">Reference proteome</keyword>
<keyword evidence="1" id="KW-0472">Membrane</keyword>